<sequence>SANLVTPFSKIFLFSLRLIL</sequence>
<reference evidence="1" key="1">
    <citation type="journal article" date="2018" name="Nat. Genet.">
        <title>Extensive intraspecific gene order and gene structural variations between Mo17 and other maize genomes.</title>
        <authorList>
            <person name="Sun S."/>
            <person name="Zhou Y."/>
            <person name="Chen J."/>
            <person name="Shi J."/>
            <person name="Zhao H."/>
            <person name="Zhao H."/>
            <person name="Song W."/>
            <person name="Zhang M."/>
            <person name="Cui Y."/>
            <person name="Dong X."/>
            <person name="Liu H."/>
            <person name="Ma X."/>
            <person name="Jiao Y."/>
            <person name="Wang B."/>
            <person name="Wei X."/>
            <person name="Stein J.C."/>
            <person name="Glaubitz J.C."/>
            <person name="Lu F."/>
            <person name="Yu G."/>
            <person name="Liang C."/>
            <person name="Fengler K."/>
            <person name="Li B."/>
            <person name="Rafalski A."/>
            <person name="Schnable P.S."/>
            <person name="Ware D.H."/>
            <person name="Buckler E.S."/>
            <person name="Lai J."/>
        </authorList>
    </citation>
    <scope>NUCLEOTIDE SEQUENCE [LARGE SCALE GENOMIC DNA]</scope>
    <source>
        <tissue evidence="1">Seedling</tissue>
    </source>
</reference>
<name>A0A3L6EEF7_MAIZE</name>
<comment type="caution">
    <text evidence="1">The sequence shown here is derived from an EMBL/GenBank/DDBJ whole genome shotgun (WGS) entry which is preliminary data.</text>
</comment>
<accession>A0A3L6EEF7</accession>
<dbReference type="Proteomes" id="UP000251960">
    <property type="component" value="Chromosome 6"/>
</dbReference>
<protein>
    <submittedName>
        <fullName evidence="1">Uncharacterized protein</fullName>
    </submittedName>
</protein>
<proteinExistence type="predicted"/>
<dbReference type="EMBL" id="NCVQ01000007">
    <property type="protein sequence ID" value="PWZ18843.1"/>
    <property type="molecule type" value="Genomic_DNA"/>
</dbReference>
<organism evidence="1">
    <name type="scientific">Zea mays</name>
    <name type="common">Maize</name>
    <dbReference type="NCBI Taxonomy" id="4577"/>
    <lineage>
        <taxon>Eukaryota</taxon>
        <taxon>Viridiplantae</taxon>
        <taxon>Streptophyta</taxon>
        <taxon>Embryophyta</taxon>
        <taxon>Tracheophyta</taxon>
        <taxon>Spermatophyta</taxon>
        <taxon>Magnoliopsida</taxon>
        <taxon>Liliopsida</taxon>
        <taxon>Poales</taxon>
        <taxon>Poaceae</taxon>
        <taxon>PACMAD clade</taxon>
        <taxon>Panicoideae</taxon>
        <taxon>Andropogonodae</taxon>
        <taxon>Andropogoneae</taxon>
        <taxon>Tripsacinae</taxon>
        <taxon>Zea</taxon>
    </lineage>
</organism>
<feature type="non-terminal residue" evidence="1">
    <location>
        <position position="1"/>
    </location>
</feature>
<evidence type="ECO:0000313" key="1">
    <source>
        <dbReference type="EMBL" id="PWZ18843.1"/>
    </source>
</evidence>
<dbReference type="AlphaFoldDB" id="A0A3L6EEF7"/>
<gene>
    <name evidence="1" type="ORF">Zm00014a_005782</name>
</gene>